<evidence type="ECO:0000313" key="1">
    <source>
        <dbReference type="EMBL" id="MDQ0343324.1"/>
    </source>
</evidence>
<evidence type="ECO:0000313" key="2">
    <source>
        <dbReference type="Proteomes" id="UP001232343"/>
    </source>
</evidence>
<organism evidence="1 2">
    <name type="scientific">Lederbergia wuyishanensis</name>
    <dbReference type="NCBI Taxonomy" id="1347903"/>
    <lineage>
        <taxon>Bacteria</taxon>
        <taxon>Bacillati</taxon>
        <taxon>Bacillota</taxon>
        <taxon>Bacilli</taxon>
        <taxon>Bacillales</taxon>
        <taxon>Bacillaceae</taxon>
        <taxon>Lederbergia</taxon>
    </lineage>
</organism>
<protein>
    <recommendedName>
        <fullName evidence="3">LAGLIDADG homing endonuclease</fullName>
    </recommendedName>
</protein>
<sequence>MSISKELLKCVVDGDLHTKLNHIKHSTNLREIVTVGYMVDKYQGGDN</sequence>
<keyword evidence="2" id="KW-1185">Reference proteome</keyword>
<name>A0ABU0D4K4_9BACI</name>
<proteinExistence type="predicted"/>
<accession>A0ABU0D4K4</accession>
<dbReference type="Proteomes" id="UP001232343">
    <property type="component" value="Unassembled WGS sequence"/>
</dbReference>
<dbReference type="EMBL" id="JAUSUO010000004">
    <property type="protein sequence ID" value="MDQ0343324.1"/>
    <property type="molecule type" value="Genomic_DNA"/>
</dbReference>
<reference evidence="1 2" key="1">
    <citation type="submission" date="2023-07" db="EMBL/GenBank/DDBJ databases">
        <title>Genomic Encyclopedia of Type Strains, Phase IV (KMG-IV): sequencing the most valuable type-strain genomes for metagenomic binning, comparative biology and taxonomic classification.</title>
        <authorList>
            <person name="Goeker M."/>
        </authorList>
    </citation>
    <scope>NUCLEOTIDE SEQUENCE [LARGE SCALE GENOMIC DNA]</scope>
    <source>
        <strain evidence="1 2">DSM 27848</strain>
    </source>
</reference>
<dbReference type="RefSeq" id="WP_244681693.1">
    <property type="nucleotide sequence ID" value="NZ_JALIRM010000008.1"/>
</dbReference>
<gene>
    <name evidence="1" type="ORF">J2S14_002138</name>
</gene>
<evidence type="ECO:0008006" key="3">
    <source>
        <dbReference type="Google" id="ProtNLM"/>
    </source>
</evidence>
<comment type="caution">
    <text evidence="1">The sequence shown here is derived from an EMBL/GenBank/DDBJ whole genome shotgun (WGS) entry which is preliminary data.</text>
</comment>